<dbReference type="AlphaFoldDB" id="A0A5N7ASX2"/>
<keyword evidence="2" id="KW-1185">Reference proteome</keyword>
<dbReference type="Proteomes" id="UP000326198">
    <property type="component" value="Unassembled WGS sequence"/>
</dbReference>
<protein>
    <submittedName>
        <fullName evidence="1">Uncharacterized protein</fullName>
    </submittedName>
</protein>
<accession>A0A5N7ASX2</accession>
<sequence>MRGPEDTFFGVQFIPSICGYDGIPTQQRWFTQDGIMPKGESLDDYNVLPHILPTATHESRRQNWSEGGWMYQKENTLNWGYVTSDYRLLAGVEAVSFEKGMVIGSMHHVAWTLSSEPSGSLLKVGVNFQKRLGLSTKPPMICPFFPALTDTSSTWLWMAPA</sequence>
<gene>
    <name evidence="1" type="ORF">BDV26DRAFT_83419</name>
</gene>
<proteinExistence type="predicted"/>
<name>A0A5N7ASX2_9EURO</name>
<evidence type="ECO:0000313" key="2">
    <source>
        <dbReference type="Proteomes" id="UP000326198"/>
    </source>
</evidence>
<dbReference type="EMBL" id="ML736340">
    <property type="protein sequence ID" value="KAE8372813.1"/>
    <property type="molecule type" value="Genomic_DNA"/>
</dbReference>
<organism evidence="1 2">
    <name type="scientific">Aspergillus bertholletiae</name>
    <dbReference type="NCBI Taxonomy" id="1226010"/>
    <lineage>
        <taxon>Eukaryota</taxon>
        <taxon>Fungi</taxon>
        <taxon>Dikarya</taxon>
        <taxon>Ascomycota</taxon>
        <taxon>Pezizomycotina</taxon>
        <taxon>Eurotiomycetes</taxon>
        <taxon>Eurotiomycetidae</taxon>
        <taxon>Eurotiales</taxon>
        <taxon>Aspergillaceae</taxon>
        <taxon>Aspergillus</taxon>
        <taxon>Aspergillus subgen. Circumdati</taxon>
    </lineage>
</organism>
<evidence type="ECO:0000313" key="1">
    <source>
        <dbReference type="EMBL" id="KAE8372813.1"/>
    </source>
</evidence>
<reference evidence="1 2" key="1">
    <citation type="submission" date="2019-04" db="EMBL/GenBank/DDBJ databases">
        <title>Friends and foes A comparative genomics studyof 23 Aspergillus species from section Flavi.</title>
        <authorList>
            <consortium name="DOE Joint Genome Institute"/>
            <person name="Kjaerbolling I."/>
            <person name="Vesth T."/>
            <person name="Frisvad J.C."/>
            <person name="Nybo J.L."/>
            <person name="Theobald S."/>
            <person name="Kildgaard S."/>
            <person name="Isbrandt T."/>
            <person name="Kuo A."/>
            <person name="Sato A."/>
            <person name="Lyhne E.K."/>
            <person name="Kogle M.E."/>
            <person name="Wiebenga A."/>
            <person name="Kun R.S."/>
            <person name="Lubbers R.J."/>
            <person name="Makela M.R."/>
            <person name="Barry K."/>
            <person name="Chovatia M."/>
            <person name="Clum A."/>
            <person name="Daum C."/>
            <person name="Haridas S."/>
            <person name="He G."/>
            <person name="LaButti K."/>
            <person name="Lipzen A."/>
            <person name="Mondo S."/>
            <person name="Riley R."/>
            <person name="Salamov A."/>
            <person name="Simmons B.A."/>
            <person name="Magnuson J.K."/>
            <person name="Henrissat B."/>
            <person name="Mortensen U.H."/>
            <person name="Larsen T.O."/>
            <person name="Devries R.P."/>
            <person name="Grigoriev I.V."/>
            <person name="Machida M."/>
            <person name="Baker S.E."/>
            <person name="Andersen M.R."/>
        </authorList>
    </citation>
    <scope>NUCLEOTIDE SEQUENCE [LARGE SCALE GENOMIC DNA]</scope>
    <source>
        <strain evidence="1 2">IBT 29228</strain>
    </source>
</reference>